<comment type="caution">
    <text evidence="9">The sequence shown here is derived from an EMBL/GenBank/DDBJ whole genome shotgun (WGS) entry which is preliminary data.</text>
</comment>
<keyword evidence="2 7" id="KW-0813">Transport</keyword>
<feature type="transmembrane region" description="Helical" evidence="7">
    <location>
        <begin position="141"/>
        <end position="165"/>
    </location>
</feature>
<evidence type="ECO:0000256" key="1">
    <source>
        <dbReference type="ARBA" id="ARBA00004651"/>
    </source>
</evidence>
<comment type="similarity">
    <text evidence="7">Belongs to the binding-protein-dependent transport system permease family.</text>
</comment>
<feature type="transmembrane region" description="Helical" evidence="7">
    <location>
        <begin position="33"/>
        <end position="54"/>
    </location>
</feature>
<dbReference type="RefSeq" id="WP_344803478.1">
    <property type="nucleotide sequence ID" value="NZ_BAABAB010000010.1"/>
</dbReference>
<proteinExistence type="inferred from homology"/>
<evidence type="ECO:0000256" key="5">
    <source>
        <dbReference type="ARBA" id="ARBA00022989"/>
    </source>
</evidence>
<dbReference type="Pfam" id="PF12911">
    <property type="entry name" value="OppC_N"/>
    <property type="match status" value="1"/>
</dbReference>
<keyword evidence="3" id="KW-1003">Cell membrane</keyword>
<evidence type="ECO:0000256" key="7">
    <source>
        <dbReference type="RuleBase" id="RU363032"/>
    </source>
</evidence>
<dbReference type="InterPro" id="IPR025966">
    <property type="entry name" value="OppC_N"/>
</dbReference>
<organism evidence="9 10">
    <name type="scientific">Microlunatus ginsengisoli</name>
    <dbReference type="NCBI Taxonomy" id="363863"/>
    <lineage>
        <taxon>Bacteria</taxon>
        <taxon>Bacillati</taxon>
        <taxon>Actinomycetota</taxon>
        <taxon>Actinomycetes</taxon>
        <taxon>Propionibacteriales</taxon>
        <taxon>Propionibacteriaceae</taxon>
        <taxon>Microlunatus</taxon>
    </lineage>
</organism>
<comment type="subcellular location">
    <subcellularLocation>
        <location evidence="1 7">Cell membrane</location>
        <topology evidence="1 7">Multi-pass membrane protein</topology>
    </subcellularLocation>
</comment>
<reference evidence="10" key="1">
    <citation type="journal article" date="2019" name="Int. J. Syst. Evol. Microbiol.">
        <title>The Global Catalogue of Microorganisms (GCM) 10K type strain sequencing project: providing services to taxonomists for standard genome sequencing and annotation.</title>
        <authorList>
            <consortium name="The Broad Institute Genomics Platform"/>
            <consortium name="The Broad Institute Genome Sequencing Center for Infectious Disease"/>
            <person name="Wu L."/>
            <person name="Ma J."/>
        </authorList>
    </citation>
    <scope>NUCLEOTIDE SEQUENCE [LARGE SCALE GENOMIC DNA]</scope>
    <source>
        <strain evidence="10">JCM 16929</strain>
    </source>
</reference>
<feature type="domain" description="ABC transmembrane type-1" evidence="8">
    <location>
        <begin position="93"/>
        <end position="281"/>
    </location>
</feature>
<dbReference type="Proteomes" id="UP001501490">
    <property type="component" value="Unassembled WGS sequence"/>
</dbReference>
<dbReference type="Gene3D" id="1.10.3720.10">
    <property type="entry name" value="MetI-like"/>
    <property type="match status" value="1"/>
</dbReference>
<evidence type="ECO:0000256" key="3">
    <source>
        <dbReference type="ARBA" id="ARBA00022475"/>
    </source>
</evidence>
<dbReference type="PANTHER" id="PTHR43386">
    <property type="entry name" value="OLIGOPEPTIDE TRANSPORT SYSTEM PERMEASE PROTEIN APPC"/>
    <property type="match status" value="1"/>
</dbReference>
<feature type="transmembrane region" description="Helical" evidence="7">
    <location>
        <begin position="97"/>
        <end position="121"/>
    </location>
</feature>
<keyword evidence="6 7" id="KW-0472">Membrane</keyword>
<feature type="transmembrane region" description="Helical" evidence="7">
    <location>
        <begin position="258"/>
        <end position="280"/>
    </location>
</feature>
<gene>
    <name evidence="9" type="ORF">GCM10022236_17620</name>
</gene>
<dbReference type="SUPFAM" id="SSF161098">
    <property type="entry name" value="MetI-like"/>
    <property type="match status" value="1"/>
</dbReference>
<evidence type="ECO:0000256" key="4">
    <source>
        <dbReference type="ARBA" id="ARBA00022692"/>
    </source>
</evidence>
<evidence type="ECO:0000259" key="8">
    <source>
        <dbReference type="PROSITE" id="PS50928"/>
    </source>
</evidence>
<sequence>MSVLVAPGPDLGEVRHSRRATRSWLAALGHGPGLAGVILLGLVVAVGIAAPLLAPYSPTEQIPGANLLPPSWAHPLGTDQVNRDVLSRTVYGTRADLVIVFVAVPIGAALGSLAALSGTLWSGLDVGLQRLFDLVLAFPTLIFAIGLTAIAGPGATTVIIVIAVVETPIFARMLRSSILKVRSLPYVDAAETVGAGRVRVLRRHVLPNAAEPLGVQFAISLSLAVFVESAMSFLGIGIRPPAPSLGSLISDGIDYADANLGLVLGPLAVVVILVLALQLLARALGRTRRVVR</sequence>
<dbReference type="PANTHER" id="PTHR43386:SF25">
    <property type="entry name" value="PEPTIDE ABC TRANSPORTER PERMEASE PROTEIN"/>
    <property type="match status" value="1"/>
</dbReference>
<feature type="transmembrane region" description="Helical" evidence="7">
    <location>
        <begin position="213"/>
        <end position="238"/>
    </location>
</feature>
<name>A0ABP6ZP32_9ACTN</name>
<evidence type="ECO:0000256" key="2">
    <source>
        <dbReference type="ARBA" id="ARBA00022448"/>
    </source>
</evidence>
<dbReference type="Pfam" id="PF00528">
    <property type="entry name" value="BPD_transp_1"/>
    <property type="match status" value="1"/>
</dbReference>
<dbReference type="CDD" id="cd06261">
    <property type="entry name" value="TM_PBP2"/>
    <property type="match status" value="1"/>
</dbReference>
<evidence type="ECO:0000313" key="10">
    <source>
        <dbReference type="Proteomes" id="UP001501490"/>
    </source>
</evidence>
<dbReference type="EMBL" id="BAABAB010000010">
    <property type="protein sequence ID" value="GAA3615961.1"/>
    <property type="molecule type" value="Genomic_DNA"/>
</dbReference>
<dbReference type="InterPro" id="IPR035906">
    <property type="entry name" value="MetI-like_sf"/>
</dbReference>
<keyword evidence="10" id="KW-1185">Reference proteome</keyword>
<protein>
    <recommendedName>
        <fullName evidence="8">ABC transmembrane type-1 domain-containing protein</fullName>
    </recommendedName>
</protein>
<dbReference type="InterPro" id="IPR000515">
    <property type="entry name" value="MetI-like"/>
</dbReference>
<evidence type="ECO:0000313" key="9">
    <source>
        <dbReference type="EMBL" id="GAA3615961.1"/>
    </source>
</evidence>
<dbReference type="PROSITE" id="PS50928">
    <property type="entry name" value="ABC_TM1"/>
    <property type="match status" value="1"/>
</dbReference>
<accession>A0ABP6ZP32</accession>
<dbReference type="InterPro" id="IPR050366">
    <property type="entry name" value="BP-dependent_transpt_permease"/>
</dbReference>
<keyword evidence="4 7" id="KW-0812">Transmembrane</keyword>
<keyword evidence="5 7" id="KW-1133">Transmembrane helix</keyword>
<evidence type="ECO:0000256" key="6">
    <source>
        <dbReference type="ARBA" id="ARBA00023136"/>
    </source>
</evidence>